<evidence type="ECO:0000313" key="2">
    <source>
        <dbReference type="Proteomes" id="UP000176650"/>
    </source>
</evidence>
<dbReference type="AlphaFoldDB" id="A0A1F5BU80"/>
<reference evidence="1 2" key="1">
    <citation type="journal article" date="2016" name="Nat. Commun.">
        <title>Thousands of microbial genomes shed light on interconnected biogeochemical processes in an aquifer system.</title>
        <authorList>
            <person name="Anantharaman K."/>
            <person name="Brown C.T."/>
            <person name="Hug L.A."/>
            <person name="Sharon I."/>
            <person name="Castelle C.J."/>
            <person name="Probst A.J."/>
            <person name="Thomas B.C."/>
            <person name="Singh A."/>
            <person name="Wilkins M.J."/>
            <person name="Karaoz U."/>
            <person name="Brodie E.L."/>
            <person name="Williams K.H."/>
            <person name="Hubbard S.S."/>
            <person name="Banfield J.F."/>
        </authorList>
    </citation>
    <scope>NUCLEOTIDE SEQUENCE [LARGE SCALE GENOMIC DNA]</scope>
</reference>
<comment type="caution">
    <text evidence="1">The sequence shown here is derived from an EMBL/GenBank/DDBJ whole genome shotgun (WGS) entry which is preliminary data.</text>
</comment>
<dbReference type="STRING" id="1797298.A2988_01625"/>
<evidence type="ECO:0000313" key="1">
    <source>
        <dbReference type="EMBL" id="OGD34158.1"/>
    </source>
</evidence>
<accession>A0A1F5BU80</accession>
<dbReference type="EMBL" id="MEYS01000002">
    <property type="protein sequence ID" value="OGD34158.1"/>
    <property type="molecule type" value="Genomic_DNA"/>
</dbReference>
<dbReference type="Proteomes" id="UP000176650">
    <property type="component" value="Unassembled WGS sequence"/>
</dbReference>
<gene>
    <name evidence="1" type="ORF">A2988_01625</name>
</gene>
<organism evidence="1 2">
    <name type="scientific">Candidatus Azambacteria bacterium RIFCSPLOWO2_01_FULL_46_25</name>
    <dbReference type="NCBI Taxonomy" id="1797298"/>
    <lineage>
        <taxon>Bacteria</taxon>
        <taxon>Candidatus Azamiibacteriota</taxon>
    </lineage>
</organism>
<protein>
    <recommendedName>
        <fullName evidence="3">PD(D/E)XK endonuclease domain-containing protein</fullName>
    </recommendedName>
</protein>
<name>A0A1F5BU80_9BACT</name>
<proteinExistence type="predicted"/>
<sequence>MSDITDRIGEVSESIARTACERLREQGKIRSYLCVDTHGIDFLLITSCWQAMPLQVKTSWFGAKRHYKKYPGIPVIVIRHRSVRMNKRRKRCLVETAEFQILELLAVRKYTISFMFFLFVFSRKLQSRYAA</sequence>
<evidence type="ECO:0008006" key="3">
    <source>
        <dbReference type="Google" id="ProtNLM"/>
    </source>
</evidence>